<comment type="caution">
    <text evidence="1">The sequence shown here is derived from an EMBL/GenBank/DDBJ whole genome shotgun (WGS) entry which is preliminary data.</text>
</comment>
<evidence type="ECO:0000313" key="1">
    <source>
        <dbReference type="EMBL" id="KAK6538284.1"/>
    </source>
</evidence>
<keyword evidence="2" id="KW-1185">Reference proteome</keyword>
<sequence length="139" mass="16015">MRNRRRIHITLINDSTAVLSFQEMSLQKGTWYGEYHPLDFIDPGYEDGETVGTYDHPFTSVWATQATSPSNMEGYVAYMIGSGGQAFLMIRWCSLYNGEAMCKLKIEGMGKEGYVFKCDYQNENGGEHRFEIRLRNKRC</sequence>
<dbReference type="AlphaFoldDB" id="A0AAV9X873"/>
<accession>A0AAV9X873</accession>
<dbReference type="Gene3D" id="2.60.270.50">
    <property type="match status" value="1"/>
</dbReference>
<reference evidence="1 2" key="1">
    <citation type="submission" date="2019-10" db="EMBL/GenBank/DDBJ databases">
        <authorList>
            <person name="Palmer J.M."/>
        </authorList>
    </citation>
    <scope>NUCLEOTIDE SEQUENCE [LARGE SCALE GENOMIC DNA]</scope>
    <source>
        <strain evidence="1 2">TWF694</strain>
    </source>
</reference>
<protein>
    <submittedName>
        <fullName evidence="1">Uncharacterized protein</fullName>
    </submittedName>
</protein>
<gene>
    <name evidence="1" type="ORF">TWF694_011163</name>
</gene>
<proteinExistence type="predicted"/>
<name>A0AAV9X873_9PEZI</name>
<evidence type="ECO:0000313" key="2">
    <source>
        <dbReference type="Proteomes" id="UP001365542"/>
    </source>
</evidence>
<dbReference type="EMBL" id="JAVHJO010000008">
    <property type="protein sequence ID" value="KAK6538284.1"/>
    <property type="molecule type" value="Genomic_DNA"/>
</dbReference>
<organism evidence="1 2">
    <name type="scientific">Orbilia ellipsospora</name>
    <dbReference type="NCBI Taxonomy" id="2528407"/>
    <lineage>
        <taxon>Eukaryota</taxon>
        <taxon>Fungi</taxon>
        <taxon>Dikarya</taxon>
        <taxon>Ascomycota</taxon>
        <taxon>Pezizomycotina</taxon>
        <taxon>Orbiliomycetes</taxon>
        <taxon>Orbiliales</taxon>
        <taxon>Orbiliaceae</taxon>
        <taxon>Orbilia</taxon>
    </lineage>
</organism>
<dbReference type="Proteomes" id="UP001365542">
    <property type="component" value="Unassembled WGS sequence"/>
</dbReference>